<dbReference type="PANTHER" id="PTHR48005">
    <property type="entry name" value="LEUCINE RICH REPEAT KINASE 2"/>
    <property type="match status" value="1"/>
</dbReference>
<keyword evidence="11" id="KW-0418">Kinase</keyword>
<dbReference type="SUPFAM" id="SSF56112">
    <property type="entry name" value="Protein kinase-like (PK-like)"/>
    <property type="match status" value="1"/>
</dbReference>
<gene>
    <name evidence="23" type="ORF">PHAVU_001G163700g</name>
</gene>
<evidence type="ECO:0000256" key="13">
    <source>
        <dbReference type="ARBA" id="ARBA00022989"/>
    </source>
</evidence>
<dbReference type="InterPro" id="IPR017441">
    <property type="entry name" value="Protein_kinase_ATP_BS"/>
</dbReference>
<feature type="chain" id="PRO_5004758269" description="non-specific serine/threonine protein kinase" evidence="21">
    <location>
        <begin position="31"/>
        <end position="1239"/>
    </location>
</feature>
<dbReference type="PANTHER" id="PTHR48005:SF44">
    <property type="entry name" value="MDIS1-INTERACTING RECEPTOR LIKE KINASE 2-LIKE ISOFORM X1"/>
    <property type="match status" value="1"/>
</dbReference>
<evidence type="ECO:0000256" key="12">
    <source>
        <dbReference type="ARBA" id="ARBA00022840"/>
    </source>
</evidence>
<dbReference type="eggNOG" id="ENOG502QQYD">
    <property type="taxonomic scope" value="Eukaryota"/>
</dbReference>
<evidence type="ECO:0000313" key="23">
    <source>
        <dbReference type="EMBL" id="ESW34580.1"/>
    </source>
</evidence>
<dbReference type="InterPro" id="IPR008266">
    <property type="entry name" value="Tyr_kinase_AS"/>
</dbReference>
<dbReference type="SMR" id="V7CZ64"/>
<protein>
    <recommendedName>
        <fullName evidence="2">non-specific serine/threonine protein kinase</fullName>
        <ecNumber evidence="2">2.7.11.1</ecNumber>
    </recommendedName>
</protein>
<keyword evidence="24" id="KW-1185">Reference proteome</keyword>
<dbReference type="InterPro" id="IPR011009">
    <property type="entry name" value="Kinase-like_dom_sf"/>
</dbReference>
<evidence type="ECO:0000259" key="22">
    <source>
        <dbReference type="PROSITE" id="PS50011"/>
    </source>
</evidence>
<dbReference type="Gene3D" id="3.80.10.10">
    <property type="entry name" value="Ribonuclease Inhibitor"/>
    <property type="match status" value="3"/>
</dbReference>
<dbReference type="Proteomes" id="UP000000226">
    <property type="component" value="Chromosome 1"/>
</dbReference>
<keyword evidence="9" id="KW-0677">Repeat</keyword>
<keyword evidence="12 19" id="KW-0067">ATP-binding</keyword>
<accession>V7CZ64</accession>
<evidence type="ECO:0000256" key="18">
    <source>
        <dbReference type="ARBA" id="ARBA00048679"/>
    </source>
</evidence>
<organism evidence="23 24">
    <name type="scientific">Phaseolus vulgaris</name>
    <name type="common">Kidney bean</name>
    <name type="synonym">French bean</name>
    <dbReference type="NCBI Taxonomy" id="3885"/>
    <lineage>
        <taxon>Eukaryota</taxon>
        <taxon>Viridiplantae</taxon>
        <taxon>Streptophyta</taxon>
        <taxon>Embryophyta</taxon>
        <taxon>Tracheophyta</taxon>
        <taxon>Spermatophyta</taxon>
        <taxon>Magnoliopsida</taxon>
        <taxon>eudicotyledons</taxon>
        <taxon>Gunneridae</taxon>
        <taxon>Pentapetalae</taxon>
        <taxon>rosids</taxon>
        <taxon>fabids</taxon>
        <taxon>Fabales</taxon>
        <taxon>Fabaceae</taxon>
        <taxon>Papilionoideae</taxon>
        <taxon>50 kb inversion clade</taxon>
        <taxon>NPAAA clade</taxon>
        <taxon>indigoferoid/millettioid clade</taxon>
        <taxon>Phaseoleae</taxon>
        <taxon>Phaseolus</taxon>
    </lineage>
</organism>
<proteinExistence type="predicted"/>
<evidence type="ECO:0000256" key="1">
    <source>
        <dbReference type="ARBA" id="ARBA00004479"/>
    </source>
</evidence>
<dbReference type="EMBL" id="CM002288">
    <property type="protein sequence ID" value="ESW34580.1"/>
    <property type="molecule type" value="Genomic_DNA"/>
</dbReference>
<dbReference type="FunFam" id="3.80.10.10:FF:000488">
    <property type="entry name" value="MDIS1-interacting receptor like kinase 2"/>
    <property type="match status" value="1"/>
</dbReference>
<evidence type="ECO:0000256" key="21">
    <source>
        <dbReference type="SAM" id="SignalP"/>
    </source>
</evidence>
<comment type="subcellular location">
    <subcellularLocation>
        <location evidence="1">Membrane</location>
        <topology evidence="1">Single-pass type I membrane protein</topology>
    </subcellularLocation>
</comment>
<comment type="catalytic activity">
    <reaction evidence="18">
        <text>L-seryl-[protein] + ATP = O-phospho-L-seryl-[protein] + ADP + H(+)</text>
        <dbReference type="Rhea" id="RHEA:17989"/>
        <dbReference type="Rhea" id="RHEA-COMP:9863"/>
        <dbReference type="Rhea" id="RHEA-COMP:11604"/>
        <dbReference type="ChEBI" id="CHEBI:15378"/>
        <dbReference type="ChEBI" id="CHEBI:29999"/>
        <dbReference type="ChEBI" id="CHEBI:30616"/>
        <dbReference type="ChEBI" id="CHEBI:83421"/>
        <dbReference type="ChEBI" id="CHEBI:456216"/>
        <dbReference type="EC" id="2.7.11.1"/>
    </reaction>
</comment>
<dbReference type="Pfam" id="PF23598">
    <property type="entry name" value="LRR_14"/>
    <property type="match status" value="1"/>
</dbReference>
<comment type="catalytic activity">
    <reaction evidence="17">
        <text>L-threonyl-[protein] + ATP = O-phospho-L-threonyl-[protein] + ADP + H(+)</text>
        <dbReference type="Rhea" id="RHEA:46608"/>
        <dbReference type="Rhea" id="RHEA-COMP:11060"/>
        <dbReference type="Rhea" id="RHEA-COMP:11605"/>
        <dbReference type="ChEBI" id="CHEBI:15378"/>
        <dbReference type="ChEBI" id="CHEBI:30013"/>
        <dbReference type="ChEBI" id="CHEBI:30616"/>
        <dbReference type="ChEBI" id="CHEBI:61977"/>
        <dbReference type="ChEBI" id="CHEBI:456216"/>
        <dbReference type="EC" id="2.7.11.1"/>
    </reaction>
</comment>
<keyword evidence="13 20" id="KW-1133">Transmembrane helix</keyword>
<evidence type="ECO:0000256" key="9">
    <source>
        <dbReference type="ARBA" id="ARBA00022737"/>
    </source>
</evidence>
<sequence length="1239" mass="135500">MPNASMTIFQKVHTLVLLILFLCLLPLKIASSSRAEAEALVKWKNTLSPPLPPSLNSWSLTNLPNLCIWDAIVCDNTNTTVSEINLSGANLNGTITVLDFASLPNLTQINLHSNRFGGSIPSAIGNLSKLTLLDLGNNSLENTLPHELGQLRELQYLSLFNNSLSGIIPYQLMNLPKVWYMDLGSNYFITPPDWSPYSCLPSLTRLALHLNPSLTGEFPSFILKCHHLTYLDISWNGWNGTIPESLYSNLGKLEYLNLTNCRFEGKLSPNLSMLSNLKELRLGNNMFKGPVPTEIGLISGLQILELRDISAHGKIPSSIGQLRELRHLDLSKNYFNSTIPSELGLCTNLSFLSLALNDLTGPLPLSLASLSRISELGISENSFSGELSASLISNWTQLISLQIQNNNFTGKVPTHIGLLEKINILYLYKNHFSGPIPGEIGNLKEMTQLDLSQNQFSGPIPSTLWNLTNIEVMNLFFNQLSGTIPTDIGNLTSLQIFDVNTNNLYGELPETITQLTALRNFSVFSNNFTGSIPREFGKRNPFLTDVYLTNNSFSGELPGDLCSDGQLNILAANENSFSGPLPKSLRNCSSLVRVRLDNNQLTGNITDAFGVLPNLVFISLTKNQLVGELSPDWGECGNLTNMDMGSNKLSGKIPSALSKLSQLRYLSLHSNDFSGSIPPEVGNLSLLLKFNLSSNHLSGEIPMSYGRLAQLNFLDLSNNSFIGSIPKELGDCDRLLSLNLSHNSLSGEIPNELGNLFSLQIMLDISSNSLSGPLPQNLGKLTTLEILNVSHNHLSGTIPQSFSTMLSLQSVDFSYNKLSGSIPTGRVFQTATAEAYAGNSGLCGDIKGLTCPKSLSPNKSGGVNKKVLLGVIIPVCALLIGIISVGVILGRRHDKKHLDEESKIVEKSDQPISVVWGRDGKFTFSDLVKATDDFNDKYCIGKGGFGSVYRAQLLTGQVVAVKRLNISDSDDIPAMKRQSFLNEIESLTGVRHRNIIKLYGFCSCRGQMFLVYEYVDRGSLAKVLYTEEGKSELRWGTRLKIVQGIAHAISYLHTDCSPPIVHRDVTLNNILLDSDLEPRLADFGTAKLLSSDTSTWTSVAGSYGYMAPELAQTMRVTEKCDVYSFGVVVMEILMGKHPGEFLSTLSSKKYLSSTEEEAQVVLKEVLDQRLPPPTGQLAEEVVFTMTIALACTRAAPESRPIMRAVAQELSATTHASLPLPFGIITMNKLSMQGSTNSVS</sequence>
<evidence type="ECO:0000256" key="15">
    <source>
        <dbReference type="ARBA" id="ARBA00023170"/>
    </source>
</evidence>
<evidence type="ECO:0000256" key="2">
    <source>
        <dbReference type="ARBA" id="ARBA00012513"/>
    </source>
</evidence>
<evidence type="ECO:0000256" key="17">
    <source>
        <dbReference type="ARBA" id="ARBA00047899"/>
    </source>
</evidence>
<dbReference type="EC" id="2.7.11.1" evidence="2"/>
<dbReference type="Pfam" id="PF00560">
    <property type="entry name" value="LRR_1"/>
    <property type="match status" value="4"/>
</dbReference>
<feature type="signal peptide" evidence="21">
    <location>
        <begin position="1"/>
        <end position="30"/>
    </location>
</feature>
<reference evidence="24" key="1">
    <citation type="journal article" date="2014" name="Nat. Genet.">
        <title>A reference genome for common bean and genome-wide analysis of dual domestications.</title>
        <authorList>
            <person name="Schmutz J."/>
            <person name="McClean P.E."/>
            <person name="Mamidi S."/>
            <person name="Wu G.A."/>
            <person name="Cannon S.B."/>
            <person name="Grimwood J."/>
            <person name="Jenkins J."/>
            <person name="Shu S."/>
            <person name="Song Q."/>
            <person name="Chavarro C."/>
            <person name="Torres-Torres M."/>
            <person name="Geffroy V."/>
            <person name="Moghaddam S.M."/>
            <person name="Gao D."/>
            <person name="Abernathy B."/>
            <person name="Barry K."/>
            <person name="Blair M."/>
            <person name="Brick M.A."/>
            <person name="Chovatia M."/>
            <person name="Gepts P."/>
            <person name="Goodstein D.M."/>
            <person name="Gonzales M."/>
            <person name="Hellsten U."/>
            <person name="Hyten D.L."/>
            <person name="Jia G."/>
            <person name="Kelly J.D."/>
            <person name="Kudrna D."/>
            <person name="Lee R."/>
            <person name="Richard M.M."/>
            <person name="Miklas P.N."/>
            <person name="Osorno J.M."/>
            <person name="Rodrigues J."/>
            <person name="Thareau V."/>
            <person name="Urrea C.A."/>
            <person name="Wang M."/>
            <person name="Yu Y."/>
            <person name="Zhang M."/>
            <person name="Wing R.A."/>
            <person name="Cregan P.B."/>
            <person name="Rokhsar D.S."/>
            <person name="Jackson S.A."/>
        </authorList>
    </citation>
    <scope>NUCLEOTIDE SEQUENCE [LARGE SCALE GENOMIC DNA]</scope>
    <source>
        <strain evidence="24">cv. G19833</strain>
    </source>
</reference>
<dbReference type="GO" id="GO:0005524">
    <property type="term" value="F:ATP binding"/>
    <property type="evidence" value="ECO:0007669"/>
    <property type="project" value="UniProtKB-UniRule"/>
</dbReference>
<evidence type="ECO:0000256" key="7">
    <source>
        <dbReference type="ARBA" id="ARBA00022692"/>
    </source>
</evidence>
<keyword evidence="4" id="KW-0597">Phosphoprotein</keyword>
<dbReference type="PROSITE" id="PS50011">
    <property type="entry name" value="PROTEIN_KINASE_DOM"/>
    <property type="match status" value="1"/>
</dbReference>
<dbReference type="InterPro" id="IPR032675">
    <property type="entry name" value="LRR_dom_sf"/>
</dbReference>
<dbReference type="OMA" id="RMDGNRI"/>
<dbReference type="InterPro" id="IPR003591">
    <property type="entry name" value="Leu-rich_rpt_typical-subtyp"/>
</dbReference>
<evidence type="ECO:0000256" key="20">
    <source>
        <dbReference type="SAM" id="Phobius"/>
    </source>
</evidence>
<keyword evidence="7 20" id="KW-0812">Transmembrane</keyword>
<keyword evidence="6" id="KW-0808">Transferase</keyword>
<evidence type="ECO:0000313" key="24">
    <source>
        <dbReference type="Proteomes" id="UP000000226"/>
    </source>
</evidence>
<dbReference type="GO" id="GO:0004674">
    <property type="term" value="F:protein serine/threonine kinase activity"/>
    <property type="evidence" value="ECO:0007669"/>
    <property type="project" value="UniProtKB-KW"/>
</dbReference>
<dbReference type="FunFam" id="3.80.10.10:FF:000177">
    <property type="entry name" value="Leucine-rich repeat receptor-like serine/threonine-protein kinase At1g17230"/>
    <property type="match status" value="1"/>
</dbReference>
<dbReference type="PROSITE" id="PS00107">
    <property type="entry name" value="PROTEIN_KINASE_ATP"/>
    <property type="match status" value="1"/>
</dbReference>
<keyword evidence="15" id="KW-0675">Receptor</keyword>
<evidence type="ECO:0000256" key="3">
    <source>
        <dbReference type="ARBA" id="ARBA00022527"/>
    </source>
</evidence>
<keyword evidence="5" id="KW-0433">Leucine-rich repeat</keyword>
<evidence type="ECO:0000256" key="8">
    <source>
        <dbReference type="ARBA" id="ARBA00022729"/>
    </source>
</evidence>
<dbReference type="InterPro" id="IPR055414">
    <property type="entry name" value="LRR_R13L4/SHOC2-like"/>
</dbReference>
<evidence type="ECO:0000256" key="16">
    <source>
        <dbReference type="ARBA" id="ARBA00023180"/>
    </source>
</evidence>
<keyword evidence="14 20" id="KW-0472">Membrane</keyword>
<feature type="binding site" evidence="19">
    <location>
        <position position="962"/>
    </location>
    <ligand>
        <name>ATP</name>
        <dbReference type="ChEBI" id="CHEBI:30616"/>
    </ligand>
</feature>
<dbReference type="InterPro" id="IPR000719">
    <property type="entry name" value="Prot_kinase_dom"/>
</dbReference>
<dbReference type="FunFam" id="3.30.200.20:FF:000309">
    <property type="entry name" value="Leucine-rich repeat receptor protein kinase MSP1"/>
    <property type="match status" value="1"/>
</dbReference>
<dbReference type="Gramene" id="ESW34580">
    <property type="protein sequence ID" value="ESW34580"/>
    <property type="gene ID" value="PHAVU_001G163700g"/>
</dbReference>
<dbReference type="InterPro" id="IPR051420">
    <property type="entry name" value="Ser_Thr_Kinases_DiverseReg"/>
</dbReference>
<dbReference type="CDD" id="cd14066">
    <property type="entry name" value="STKc_IRAK"/>
    <property type="match status" value="1"/>
</dbReference>
<dbReference type="SUPFAM" id="SSF52047">
    <property type="entry name" value="RNI-like"/>
    <property type="match status" value="1"/>
</dbReference>
<evidence type="ECO:0000256" key="4">
    <source>
        <dbReference type="ARBA" id="ARBA00022553"/>
    </source>
</evidence>
<evidence type="ECO:0000256" key="14">
    <source>
        <dbReference type="ARBA" id="ARBA00023136"/>
    </source>
</evidence>
<dbReference type="FunFam" id="1.10.510.10:FF:000445">
    <property type="entry name" value="MDIS1-interacting receptor like kinase 2"/>
    <property type="match status" value="1"/>
</dbReference>
<dbReference type="FunFam" id="3.80.10.10:FF:000910">
    <property type="entry name" value="MDIS1-interacting receptor like kinase 2"/>
    <property type="match status" value="1"/>
</dbReference>
<dbReference type="PROSITE" id="PS00109">
    <property type="entry name" value="PROTEIN_KINASE_TYR"/>
    <property type="match status" value="1"/>
</dbReference>
<evidence type="ECO:0000256" key="10">
    <source>
        <dbReference type="ARBA" id="ARBA00022741"/>
    </source>
</evidence>
<keyword evidence="3" id="KW-0723">Serine/threonine-protein kinase</keyword>
<dbReference type="SMART" id="SM00369">
    <property type="entry name" value="LRR_TYP"/>
    <property type="match status" value="10"/>
</dbReference>
<evidence type="ECO:0000256" key="11">
    <source>
        <dbReference type="ARBA" id="ARBA00022777"/>
    </source>
</evidence>
<dbReference type="InterPro" id="IPR001611">
    <property type="entry name" value="Leu-rich_rpt"/>
</dbReference>
<evidence type="ECO:0000256" key="5">
    <source>
        <dbReference type="ARBA" id="ARBA00022614"/>
    </source>
</evidence>
<feature type="domain" description="Protein kinase" evidence="22">
    <location>
        <begin position="934"/>
        <end position="1217"/>
    </location>
</feature>
<dbReference type="OrthoDB" id="676979at2759"/>
<name>V7CZ64_PHAVU</name>
<dbReference type="FunFam" id="3.80.10.10:FF:000221">
    <property type="entry name" value="Leucine-rich repeat receptor-like protein kinase PXL1"/>
    <property type="match status" value="1"/>
</dbReference>
<dbReference type="SUPFAM" id="SSF52058">
    <property type="entry name" value="L domain-like"/>
    <property type="match status" value="2"/>
</dbReference>
<feature type="transmembrane region" description="Helical" evidence="20">
    <location>
        <begin position="867"/>
        <end position="889"/>
    </location>
</feature>
<evidence type="ECO:0000256" key="19">
    <source>
        <dbReference type="PROSITE-ProRule" id="PRU10141"/>
    </source>
</evidence>
<dbReference type="Pfam" id="PF00069">
    <property type="entry name" value="Pkinase"/>
    <property type="match status" value="1"/>
</dbReference>
<keyword evidence="8 21" id="KW-0732">Signal</keyword>
<dbReference type="STRING" id="3885.V7CZ64"/>
<dbReference type="GO" id="GO:0016020">
    <property type="term" value="C:membrane"/>
    <property type="evidence" value="ECO:0007669"/>
    <property type="project" value="UniProtKB-SubCell"/>
</dbReference>
<dbReference type="Gene3D" id="1.10.510.10">
    <property type="entry name" value="Transferase(Phosphotransferase) domain 1"/>
    <property type="match status" value="1"/>
</dbReference>
<dbReference type="Pfam" id="PF13855">
    <property type="entry name" value="LRR_8"/>
    <property type="match status" value="1"/>
</dbReference>
<keyword evidence="10 19" id="KW-0547">Nucleotide-binding</keyword>
<evidence type="ECO:0000256" key="6">
    <source>
        <dbReference type="ARBA" id="ARBA00022679"/>
    </source>
</evidence>
<dbReference type="Gene3D" id="3.30.200.20">
    <property type="entry name" value="Phosphorylase Kinase, domain 1"/>
    <property type="match status" value="1"/>
</dbReference>
<dbReference type="AlphaFoldDB" id="V7CZ64"/>
<keyword evidence="16" id="KW-0325">Glycoprotein</keyword>